<dbReference type="CDD" id="cd02440">
    <property type="entry name" value="AdoMet_MTases"/>
    <property type="match status" value="1"/>
</dbReference>
<feature type="domain" description="Methyltransferase small" evidence="3">
    <location>
        <begin position="35"/>
        <end position="129"/>
    </location>
</feature>
<dbReference type="InterPro" id="IPR007848">
    <property type="entry name" value="Small_mtfrase_dom"/>
</dbReference>
<evidence type="ECO:0000259" key="3">
    <source>
        <dbReference type="Pfam" id="PF05175"/>
    </source>
</evidence>
<dbReference type="AlphaFoldDB" id="A0A437MP17"/>
<dbReference type="OrthoDB" id="5489421at2"/>
<proteinExistence type="predicted"/>
<keyword evidence="5" id="KW-1185">Reference proteome</keyword>
<dbReference type="GO" id="GO:0032259">
    <property type="term" value="P:methylation"/>
    <property type="evidence" value="ECO:0007669"/>
    <property type="project" value="UniProtKB-KW"/>
</dbReference>
<protein>
    <submittedName>
        <fullName evidence="4">Methyltransferase domain-containing protein</fullName>
    </submittedName>
</protein>
<name>A0A437MP17_9PROT</name>
<dbReference type="Proteomes" id="UP000282957">
    <property type="component" value="Unassembled WGS sequence"/>
</dbReference>
<evidence type="ECO:0000256" key="1">
    <source>
        <dbReference type="ARBA" id="ARBA00022603"/>
    </source>
</evidence>
<dbReference type="InterPro" id="IPR050210">
    <property type="entry name" value="tRNA_Adenine-N(6)_MTase"/>
</dbReference>
<organism evidence="4 5">
    <name type="scientific">Rhodovarius crocodyli</name>
    <dbReference type="NCBI Taxonomy" id="1979269"/>
    <lineage>
        <taxon>Bacteria</taxon>
        <taxon>Pseudomonadati</taxon>
        <taxon>Pseudomonadota</taxon>
        <taxon>Alphaproteobacteria</taxon>
        <taxon>Acetobacterales</taxon>
        <taxon>Roseomonadaceae</taxon>
        <taxon>Rhodovarius</taxon>
    </lineage>
</organism>
<dbReference type="PANTHER" id="PTHR47739:SF1">
    <property type="entry name" value="TRNA1(VAL) (ADENINE(37)-N6)-METHYLTRANSFERASE"/>
    <property type="match status" value="1"/>
</dbReference>
<dbReference type="RefSeq" id="WP_127786278.1">
    <property type="nucleotide sequence ID" value="NZ_SACL01000001.1"/>
</dbReference>
<dbReference type="SUPFAM" id="SSF53335">
    <property type="entry name" value="S-adenosyl-L-methionine-dependent methyltransferases"/>
    <property type="match status" value="1"/>
</dbReference>
<keyword evidence="4" id="KW-0808">Transferase</keyword>
<dbReference type="Pfam" id="PF05175">
    <property type="entry name" value="MTS"/>
    <property type="match status" value="1"/>
</dbReference>
<evidence type="ECO:0000313" key="5">
    <source>
        <dbReference type="Proteomes" id="UP000282957"/>
    </source>
</evidence>
<dbReference type="GO" id="GO:0008168">
    <property type="term" value="F:methyltransferase activity"/>
    <property type="evidence" value="ECO:0007669"/>
    <property type="project" value="UniProtKB-KW"/>
</dbReference>
<keyword evidence="2" id="KW-0949">S-adenosyl-L-methionine</keyword>
<dbReference type="InterPro" id="IPR029063">
    <property type="entry name" value="SAM-dependent_MTases_sf"/>
</dbReference>
<dbReference type="PANTHER" id="PTHR47739">
    <property type="entry name" value="TRNA1(VAL) (ADENINE(37)-N6)-METHYLTRANSFERASE"/>
    <property type="match status" value="1"/>
</dbReference>
<evidence type="ECO:0000256" key="2">
    <source>
        <dbReference type="ARBA" id="ARBA00022691"/>
    </source>
</evidence>
<reference evidence="4 5" key="1">
    <citation type="submission" date="2019-01" db="EMBL/GenBank/DDBJ databases">
        <authorList>
            <person name="Chen W.-M."/>
        </authorList>
    </citation>
    <scope>NUCLEOTIDE SEQUENCE [LARGE SCALE GENOMIC DNA]</scope>
    <source>
        <strain evidence="4 5">CCP-6</strain>
    </source>
</reference>
<comment type="caution">
    <text evidence="4">The sequence shown here is derived from an EMBL/GenBank/DDBJ whole genome shotgun (WGS) entry which is preliminary data.</text>
</comment>
<evidence type="ECO:0000313" key="4">
    <source>
        <dbReference type="EMBL" id="RVT99383.1"/>
    </source>
</evidence>
<dbReference type="Gene3D" id="3.40.50.150">
    <property type="entry name" value="Vaccinia Virus protein VP39"/>
    <property type="match status" value="1"/>
</dbReference>
<dbReference type="EMBL" id="SACL01000001">
    <property type="protein sequence ID" value="RVT99383.1"/>
    <property type="molecule type" value="Genomic_DNA"/>
</dbReference>
<sequence>MTDNRAESWTEDTLLGGRVRLLQPAGGLRAAIDAVLLAAAVPARAGQAVLELGCGTGPAFLCLAARVPGLTIQAVEADPALVPLARHNAEAAGLAATISQADIRDALEPRFDQAFANPPYWSRGTASPHALRRSAAHEGEATLADWADALARGLRHRGGATLVLPAQRVAEAMAALKAARFGTVRLLPLWPRAGVQAKRVILHAIKGGRGPDAVLPGLVLHQGTGFTPEAEAILRHAAALPYGSPESGPSSA</sequence>
<keyword evidence="1 4" id="KW-0489">Methyltransferase</keyword>
<accession>A0A437MP17</accession>
<gene>
    <name evidence="4" type="ORF">EOD42_04650</name>
</gene>